<evidence type="ECO:0008006" key="4">
    <source>
        <dbReference type="Google" id="ProtNLM"/>
    </source>
</evidence>
<evidence type="ECO:0000313" key="2">
    <source>
        <dbReference type="EMBL" id="TCV77433.1"/>
    </source>
</evidence>
<dbReference type="Proteomes" id="UP000295367">
    <property type="component" value="Unassembled WGS sequence"/>
</dbReference>
<protein>
    <recommendedName>
        <fullName evidence="4">DUF4382 domain-containing protein</fullName>
    </recommendedName>
</protein>
<accession>A0A4R3XP80</accession>
<comment type="caution">
    <text evidence="2">The sequence shown here is derived from an EMBL/GenBank/DDBJ whole genome shotgun (WGS) entry which is preliminary data.</text>
</comment>
<feature type="chain" id="PRO_5020211394" description="DUF4382 domain-containing protein" evidence="1">
    <location>
        <begin position="21"/>
        <end position="310"/>
    </location>
</feature>
<dbReference type="AlphaFoldDB" id="A0A4R3XP80"/>
<name>A0A4R3XP80_9PROT</name>
<organism evidence="2 3">
    <name type="scientific">Sulfurirhabdus autotrophica</name>
    <dbReference type="NCBI Taxonomy" id="1706046"/>
    <lineage>
        <taxon>Bacteria</taxon>
        <taxon>Pseudomonadati</taxon>
        <taxon>Pseudomonadota</taxon>
        <taxon>Betaproteobacteria</taxon>
        <taxon>Nitrosomonadales</taxon>
        <taxon>Sulfuricellaceae</taxon>
        <taxon>Sulfurirhabdus</taxon>
    </lineage>
</organism>
<feature type="signal peptide" evidence="1">
    <location>
        <begin position="1"/>
        <end position="20"/>
    </location>
</feature>
<gene>
    <name evidence="2" type="ORF">EDC63_1581</name>
</gene>
<evidence type="ECO:0000313" key="3">
    <source>
        <dbReference type="Proteomes" id="UP000295367"/>
    </source>
</evidence>
<sequence length="310" mass="33016">MKLNITKSYLLLLLLPLALGGLEGCVGTQTFTTAARQGETVSLAIGRHHLARQNLTVTIKDSKGVKTVYAPNDVRVRGVINLYPDPASKAVVSDLAQTDFGDNESVTGANISVLIGADRDWWQTVMLLDMPAVLNTGIAQVSIEDSAGASILPATIEILPGTSSSNLFSVYNQLGAPLKIATDFGGLNLVRTFERADVSTVMFNGLKDANGKDIIPHSIQVEFTHTPGIGKAWVVNPKGDMKNVTWSDDGTKLIVMVTPNNGLTARKNLTFISQKFYITGGITGLSQPTVKAYDINGTLMTGVTATVTPQ</sequence>
<dbReference type="EMBL" id="SMCO01000058">
    <property type="protein sequence ID" value="TCV77433.1"/>
    <property type="molecule type" value="Genomic_DNA"/>
</dbReference>
<keyword evidence="3" id="KW-1185">Reference proteome</keyword>
<dbReference type="OrthoDB" id="8567533at2"/>
<evidence type="ECO:0000256" key="1">
    <source>
        <dbReference type="SAM" id="SignalP"/>
    </source>
</evidence>
<proteinExistence type="predicted"/>
<reference evidence="2 3" key="1">
    <citation type="submission" date="2019-03" db="EMBL/GenBank/DDBJ databases">
        <title>Genomic Encyclopedia of Type Strains, Phase IV (KMG-IV): sequencing the most valuable type-strain genomes for metagenomic binning, comparative biology and taxonomic classification.</title>
        <authorList>
            <person name="Goeker M."/>
        </authorList>
    </citation>
    <scope>NUCLEOTIDE SEQUENCE [LARGE SCALE GENOMIC DNA]</scope>
    <source>
        <strain evidence="2 3">DSM 100309</strain>
    </source>
</reference>
<keyword evidence="1" id="KW-0732">Signal</keyword>
<dbReference type="RefSeq" id="WP_124946295.1">
    <property type="nucleotide sequence ID" value="NZ_BHVT01000032.1"/>
</dbReference>